<dbReference type="Proteomes" id="UP001596435">
    <property type="component" value="Unassembled WGS sequence"/>
</dbReference>
<organism evidence="8 9">
    <name type="scientific">Kitasatospora paranensis</name>
    <dbReference type="NCBI Taxonomy" id="258053"/>
    <lineage>
        <taxon>Bacteria</taxon>
        <taxon>Bacillati</taxon>
        <taxon>Actinomycetota</taxon>
        <taxon>Actinomycetes</taxon>
        <taxon>Kitasatosporales</taxon>
        <taxon>Streptomycetaceae</taxon>
        <taxon>Kitasatospora</taxon>
    </lineage>
</organism>
<dbReference type="PANTHER" id="PTHR30417:SF1">
    <property type="entry name" value="N-ACETYLMURAMOYL-L-ALANINE AMIDASE AMID"/>
    <property type="match status" value="1"/>
</dbReference>
<evidence type="ECO:0000313" key="9">
    <source>
        <dbReference type="Proteomes" id="UP001596435"/>
    </source>
</evidence>
<keyword evidence="3 8" id="KW-0378">Hydrolase</keyword>
<keyword evidence="6" id="KW-1133">Transmembrane helix</keyword>
<keyword evidence="6" id="KW-0472">Membrane</keyword>
<dbReference type="Gene3D" id="3.40.80.10">
    <property type="entry name" value="Peptidoglycan recognition protein-like"/>
    <property type="match status" value="1"/>
</dbReference>
<comment type="caution">
    <text evidence="8">The sequence shown here is derived from an EMBL/GenBank/DDBJ whole genome shotgun (WGS) entry which is preliminary data.</text>
</comment>
<proteinExistence type="predicted"/>
<keyword evidence="6" id="KW-0812">Transmembrane</keyword>
<evidence type="ECO:0000256" key="2">
    <source>
        <dbReference type="ARBA" id="ARBA00011901"/>
    </source>
</evidence>
<evidence type="ECO:0000256" key="3">
    <source>
        <dbReference type="ARBA" id="ARBA00022801"/>
    </source>
</evidence>
<keyword evidence="9" id="KW-1185">Reference proteome</keyword>
<dbReference type="CDD" id="cd06583">
    <property type="entry name" value="PGRP"/>
    <property type="match status" value="1"/>
</dbReference>
<evidence type="ECO:0000256" key="5">
    <source>
        <dbReference type="SAM" id="MobiDB-lite"/>
    </source>
</evidence>
<feature type="domain" description="N-acetylmuramoyl-L-alanine amidase" evidence="7">
    <location>
        <begin position="382"/>
        <end position="523"/>
    </location>
</feature>
<dbReference type="SUPFAM" id="SSF55846">
    <property type="entry name" value="N-acetylmuramoyl-L-alanine amidase-like"/>
    <property type="match status" value="1"/>
</dbReference>
<dbReference type="PANTHER" id="PTHR30417">
    <property type="entry name" value="N-ACETYLMURAMOYL-L-ALANINE AMIDASE AMID"/>
    <property type="match status" value="1"/>
</dbReference>
<accession>A0ABW2G9H6</accession>
<dbReference type="SMART" id="SM00644">
    <property type="entry name" value="Ami_2"/>
    <property type="match status" value="1"/>
</dbReference>
<dbReference type="EMBL" id="JBHTAJ010000084">
    <property type="protein sequence ID" value="MFC7183968.1"/>
    <property type="molecule type" value="Genomic_DNA"/>
</dbReference>
<feature type="region of interest" description="Disordered" evidence="5">
    <location>
        <begin position="275"/>
        <end position="324"/>
    </location>
</feature>
<dbReference type="GO" id="GO:0008745">
    <property type="term" value="F:N-acetylmuramoyl-L-alanine amidase activity"/>
    <property type="evidence" value="ECO:0007669"/>
    <property type="project" value="UniProtKB-EC"/>
</dbReference>
<evidence type="ECO:0000256" key="6">
    <source>
        <dbReference type="SAM" id="Phobius"/>
    </source>
</evidence>
<keyword evidence="4" id="KW-0961">Cell wall biogenesis/degradation</keyword>
<dbReference type="Pfam" id="PF01510">
    <property type="entry name" value="Amidase_2"/>
    <property type="match status" value="1"/>
</dbReference>
<protein>
    <recommendedName>
        <fullName evidence="2">N-acetylmuramoyl-L-alanine amidase</fullName>
        <ecNumber evidence="2">3.5.1.28</ecNumber>
    </recommendedName>
</protein>
<gene>
    <name evidence="8" type="ORF">ACFQMG_30915</name>
</gene>
<dbReference type="InterPro" id="IPR036505">
    <property type="entry name" value="Amidase/PGRP_sf"/>
</dbReference>
<dbReference type="EC" id="3.5.1.28" evidence="2"/>
<dbReference type="Gene3D" id="1.10.530.10">
    <property type="match status" value="1"/>
</dbReference>
<evidence type="ECO:0000313" key="8">
    <source>
        <dbReference type="EMBL" id="MFC7183968.1"/>
    </source>
</evidence>
<evidence type="ECO:0000259" key="7">
    <source>
        <dbReference type="SMART" id="SM00644"/>
    </source>
</evidence>
<feature type="transmembrane region" description="Helical" evidence="6">
    <location>
        <begin position="26"/>
        <end position="45"/>
    </location>
</feature>
<sequence length="1129" mass="116434">MTASHRAGNGSTGAAHRRSHRLRIPLAITAAVVASATGFALFAGADTTPASAAAGSDALQRQFAAAAGEFHVPESVLLALSYQQTRWESHHGEPSTTGNYNVMGLTQVDPAAVAKAIAAGPGPEVDGRGDDAPVRAKAAPVQVEDSPALHTLDKAAKLIKKPADQLRTDSEQSIRGAAALLVKYQKEAGKPLSGDPASWYAAVSRFSESPADQGGNDFADRVLGTVRVGASRMTADGQLVTLAAAPAVTAGDSAALRLSSADGQTPVPVAAPVKAVKRPTGAGKTGRTGRTGRTGTTGTAGKGGTTGTTPHGTAGTSSHAATGTTGTTTAVQAGFTTAPAAVGLAAADEPHPIECPTGLGCDFKPAAYALTSASDPTSYGNYTIADRPSDGDTIRYIVIHDTEGGFDGSIATFQKPATQASAHYIIRSSDGHVTQMINTKNMAWHAGNKTVNMHSIGIEHEGYAFPTTQSTWYSEQLYQSSAALTRYLADRFGVPLDRQHIIGHDDVPGPRQSDISTMHWDPGTFWDWNHYMDLIGAPVRASTGGPILVGGKVTIAPAFDSTNTPPVDGTAARPENFVYLRTAPNASAALISGGTTQAANWKAKAVAGTSYVVAGQQGDWTAIWYDGVKGWFYNPNGQSGAADNRAGQSVLVPRAGLSSIPVYGRSYPELDAYAQHPAIDTTNLAPMPYTATIPAGQGYLPGADQPLAGDFYYAQNIDGDAPDDRTLVVGSDTYYPIRYNHRLAFLKSTDVDVVTATTPVPSGYSPVTPQRLLDTRYGTGAPKARVGAGGTVTLPITGGSTGVPDGATAVILNVTAVNPTSGGFVTVYPDGQPRPVASNLNFAAGQVIPNLVVVPVVNGKVDLYNKFGNVDLLADVTGYYAPDGPGRLATVAPTRLLDTRYGTGATKAPVGPDSTITLALDGVPANATGVVLNVTAVNPSSGGFVTVFPHGSALPVVSNLNFTAKQTIPNQVIVPISEGKVDLYNKFGSVDLVADMTGYYSPDAGAKFISTGPARLLDTRTGTGTASGKAARLHGDSSLDLGVAGRAGLPLTGVTAVVLNVTAVNPTAGGFVTVYPADTTRPVASNLNFTPGQVIPNLVVVPVNNGKVSFYNRYGDIDLVADITGYYTG</sequence>
<reference evidence="9" key="1">
    <citation type="journal article" date="2019" name="Int. J. Syst. Evol. Microbiol.">
        <title>The Global Catalogue of Microorganisms (GCM) 10K type strain sequencing project: providing services to taxonomists for standard genome sequencing and annotation.</title>
        <authorList>
            <consortium name="The Broad Institute Genomics Platform"/>
            <consortium name="The Broad Institute Genome Sequencing Center for Infectious Disease"/>
            <person name="Wu L."/>
            <person name="Ma J."/>
        </authorList>
    </citation>
    <scope>NUCLEOTIDE SEQUENCE [LARGE SCALE GENOMIC DNA]</scope>
    <source>
        <strain evidence="9">CGMCC 1.12859</strain>
    </source>
</reference>
<evidence type="ECO:0000256" key="1">
    <source>
        <dbReference type="ARBA" id="ARBA00001561"/>
    </source>
</evidence>
<name>A0ABW2G9H6_9ACTN</name>
<comment type="catalytic activity">
    <reaction evidence="1">
        <text>Hydrolyzes the link between N-acetylmuramoyl residues and L-amino acid residues in certain cell-wall glycopeptides.</text>
        <dbReference type="EC" id="3.5.1.28"/>
    </reaction>
</comment>
<evidence type="ECO:0000256" key="4">
    <source>
        <dbReference type="ARBA" id="ARBA00023316"/>
    </source>
</evidence>
<feature type="compositionally biased region" description="Low complexity" evidence="5">
    <location>
        <begin position="307"/>
        <end position="324"/>
    </location>
</feature>
<dbReference type="RefSeq" id="WP_380232560.1">
    <property type="nucleotide sequence ID" value="NZ_JBHSVH010000002.1"/>
</dbReference>
<dbReference type="InterPro" id="IPR051206">
    <property type="entry name" value="NAMLAA_amidase_2"/>
</dbReference>
<dbReference type="InterPro" id="IPR002502">
    <property type="entry name" value="Amidase_domain"/>
</dbReference>